<name>A0A4Y2DRN9_ARAVE</name>
<evidence type="ECO:0000313" key="2">
    <source>
        <dbReference type="Proteomes" id="UP000499080"/>
    </source>
</evidence>
<reference evidence="1 2" key="1">
    <citation type="journal article" date="2019" name="Sci. Rep.">
        <title>Orb-weaving spider Araneus ventricosus genome elucidates the spidroin gene catalogue.</title>
        <authorList>
            <person name="Kono N."/>
            <person name="Nakamura H."/>
            <person name="Ohtoshi R."/>
            <person name="Moran D.A.P."/>
            <person name="Shinohara A."/>
            <person name="Yoshida Y."/>
            <person name="Fujiwara M."/>
            <person name="Mori M."/>
            <person name="Tomita M."/>
            <person name="Arakawa K."/>
        </authorList>
    </citation>
    <scope>NUCLEOTIDE SEQUENCE [LARGE SCALE GENOMIC DNA]</scope>
</reference>
<evidence type="ECO:0000313" key="1">
    <source>
        <dbReference type="EMBL" id="GBM18275.1"/>
    </source>
</evidence>
<dbReference type="EMBL" id="BGPR01000401">
    <property type="protein sequence ID" value="GBM18275.1"/>
    <property type="molecule type" value="Genomic_DNA"/>
</dbReference>
<comment type="caution">
    <text evidence="1">The sequence shown here is derived from an EMBL/GenBank/DDBJ whole genome shotgun (WGS) entry which is preliminary data.</text>
</comment>
<accession>A0A4Y2DRN9</accession>
<protein>
    <submittedName>
        <fullName evidence="1">Uncharacterized protein</fullName>
    </submittedName>
</protein>
<dbReference type="AlphaFoldDB" id="A0A4Y2DRN9"/>
<organism evidence="1 2">
    <name type="scientific">Araneus ventricosus</name>
    <name type="common">Orbweaver spider</name>
    <name type="synonym">Epeira ventricosa</name>
    <dbReference type="NCBI Taxonomy" id="182803"/>
    <lineage>
        <taxon>Eukaryota</taxon>
        <taxon>Metazoa</taxon>
        <taxon>Ecdysozoa</taxon>
        <taxon>Arthropoda</taxon>
        <taxon>Chelicerata</taxon>
        <taxon>Arachnida</taxon>
        <taxon>Araneae</taxon>
        <taxon>Araneomorphae</taxon>
        <taxon>Entelegynae</taxon>
        <taxon>Araneoidea</taxon>
        <taxon>Araneidae</taxon>
        <taxon>Araneus</taxon>
    </lineage>
</organism>
<dbReference type="Proteomes" id="UP000499080">
    <property type="component" value="Unassembled WGS sequence"/>
</dbReference>
<gene>
    <name evidence="1" type="ORF">AVEN_147404_1</name>
</gene>
<proteinExistence type="predicted"/>
<keyword evidence="2" id="KW-1185">Reference proteome</keyword>
<sequence length="107" mass="11644">MRKARPFLLIRRLLIQKLVVPPSSGTLSLSFMTAPLRANGVGAIFGKLFATSPRNTNVSTKGHSNCYYAYFSPSLQNAKAHQLRFLSSSTAASPLPDVSAHAVFQHL</sequence>